<organism evidence="1 2">
    <name type="scientific">Pristionchus entomophagus</name>
    <dbReference type="NCBI Taxonomy" id="358040"/>
    <lineage>
        <taxon>Eukaryota</taxon>
        <taxon>Metazoa</taxon>
        <taxon>Ecdysozoa</taxon>
        <taxon>Nematoda</taxon>
        <taxon>Chromadorea</taxon>
        <taxon>Rhabditida</taxon>
        <taxon>Rhabditina</taxon>
        <taxon>Diplogasteromorpha</taxon>
        <taxon>Diplogasteroidea</taxon>
        <taxon>Neodiplogasteridae</taxon>
        <taxon>Pristionchus</taxon>
    </lineage>
</organism>
<proteinExistence type="predicted"/>
<reference evidence="1" key="1">
    <citation type="submission" date="2023-10" db="EMBL/GenBank/DDBJ databases">
        <title>Genome assembly of Pristionchus species.</title>
        <authorList>
            <person name="Yoshida K."/>
            <person name="Sommer R.J."/>
        </authorList>
    </citation>
    <scope>NUCLEOTIDE SEQUENCE</scope>
    <source>
        <strain evidence="1">RS0144</strain>
    </source>
</reference>
<name>A0AAV5SZ76_9BILA</name>
<evidence type="ECO:0000313" key="1">
    <source>
        <dbReference type="EMBL" id="GMS86624.1"/>
    </source>
</evidence>
<dbReference type="AlphaFoldDB" id="A0AAV5SZ76"/>
<comment type="caution">
    <text evidence="1">The sequence shown here is derived from an EMBL/GenBank/DDBJ whole genome shotgun (WGS) entry which is preliminary data.</text>
</comment>
<gene>
    <name evidence="1" type="ORF">PENTCL1PPCAC_8799</name>
</gene>
<protein>
    <submittedName>
        <fullName evidence="1">Uncharacterized protein</fullName>
    </submittedName>
</protein>
<sequence length="79" mass="8955">LPQRWYVERNGTEIDANLPSAIIICKGACGNALYFTSDRTIYMAVFKPANKITISHVREAHDNEDLTIGKWCRRNGKSD</sequence>
<dbReference type="Proteomes" id="UP001432027">
    <property type="component" value="Unassembled WGS sequence"/>
</dbReference>
<accession>A0AAV5SZ76</accession>
<evidence type="ECO:0000313" key="2">
    <source>
        <dbReference type="Proteomes" id="UP001432027"/>
    </source>
</evidence>
<feature type="non-terminal residue" evidence="1">
    <location>
        <position position="1"/>
    </location>
</feature>
<keyword evidence="2" id="KW-1185">Reference proteome</keyword>
<dbReference type="EMBL" id="BTSX01000002">
    <property type="protein sequence ID" value="GMS86624.1"/>
    <property type="molecule type" value="Genomic_DNA"/>
</dbReference>
<feature type="non-terminal residue" evidence="1">
    <location>
        <position position="79"/>
    </location>
</feature>